<feature type="transmembrane region" description="Helical" evidence="5">
    <location>
        <begin position="372"/>
        <end position="392"/>
    </location>
</feature>
<comment type="subcellular location">
    <subcellularLocation>
        <location evidence="1">Membrane</location>
        <topology evidence="1">Multi-pass membrane protein</topology>
    </subcellularLocation>
</comment>
<feature type="transmembrane region" description="Helical" evidence="5">
    <location>
        <begin position="12"/>
        <end position="28"/>
    </location>
</feature>
<keyword evidence="3 5" id="KW-1133">Transmembrane helix</keyword>
<feature type="transmembrane region" description="Helical" evidence="5">
    <location>
        <begin position="59"/>
        <end position="79"/>
    </location>
</feature>
<comment type="caution">
    <text evidence="7">The sequence shown here is derived from an EMBL/GenBank/DDBJ whole genome shotgun (WGS) entry which is preliminary data.</text>
</comment>
<keyword evidence="7" id="KW-0436">Ligase</keyword>
<evidence type="ECO:0000256" key="3">
    <source>
        <dbReference type="ARBA" id="ARBA00022989"/>
    </source>
</evidence>
<keyword evidence="4 5" id="KW-0472">Membrane</keyword>
<evidence type="ECO:0000256" key="4">
    <source>
        <dbReference type="ARBA" id="ARBA00023136"/>
    </source>
</evidence>
<keyword evidence="8" id="KW-1185">Reference proteome</keyword>
<evidence type="ECO:0000259" key="6">
    <source>
        <dbReference type="Pfam" id="PF04932"/>
    </source>
</evidence>
<feature type="transmembrane region" description="Helical" evidence="5">
    <location>
        <begin position="404"/>
        <end position="422"/>
    </location>
</feature>
<evidence type="ECO:0000256" key="5">
    <source>
        <dbReference type="SAM" id="Phobius"/>
    </source>
</evidence>
<reference evidence="7" key="1">
    <citation type="submission" date="2016-01" db="EMBL/GenBank/DDBJ databases">
        <authorList>
            <person name="Peeters C."/>
        </authorList>
    </citation>
    <scope>NUCLEOTIDE SEQUENCE [LARGE SCALE GENOMIC DNA]</scope>
    <source>
        <strain evidence="7">LMG 29318</strain>
    </source>
</reference>
<proteinExistence type="predicted"/>
<feature type="transmembrane region" description="Helical" evidence="5">
    <location>
        <begin position="182"/>
        <end position="201"/>
    </location>
</feature>
<dbReference type="InterPro" id="IPR051533">
    <property type="entry name" value="WaaL-like"/>
</dbReference>
<feature type="transmembrane region" description="Helical" evidence="5">
    <location>
        <begin position="339"/>
        <end position="360"/>
    </location>
</feature>
<dbReference type="PANTHER" id="PTHR37422">
    <property type="entry name" value="TEICHURONIC ACID BIOSYNTHESIS PROTEIN TUAE"/>
    <property type="match status" value="1"/>
</dbReference>
<accession>A0A158CAH0</accession>
<feature type="transmembrane region" description="Helical" evidence="5">
    <location>
        <begin position="111"/>
        <end position="133"/>
    </location>
</feature>
<feature type="domain" description="O-antigen ligase-related" evidence="6">
    <location>
        <begin position="213"/>
        <end position="350"/>
    </location>
</feature>
<dbReference type="GO" id="GO:0016874">
    <property type="term" value="F:ligase activity"/>
    <property type="evidence" value="ECO:0007669"/>
    <property type="project" value="UniProtKB-KW"/>
</dbReference>
<evidence type="ECO:0000256" key="1">
    <source>
        <dbReference type="ARBA" id="ARBA00004141"/>
    </source>
</evidence>
<evidence type="ECO:0000313" key="7">
    <source>
        <dbReference type="EMBL" id="SAK79272.1"/>
    </source>
</evidence>
<dbReference type="Proteomes" id="UP000054870">
    <property type="component" value="Unassembled WGS sequence"/>
</dbReference>
<feature type="transmembrane region" description="Helical" evidence="5">
    <location>
        <begin position="253"/>
        <end position="274"/>
    </location>
</feature>
<name>A0A158CAH0_9BURK</name>
<dbReference type="EMBL" id="FCOF02000026">
    <property type="protein sequence ID" value="SAK79272.1"/>
    <property type="molecule type" value="Genomic_DNA"/>
</dbReference>
<dbReference type="OrthoDB" id="8050531at2"/>
<keyword evidence="2 5" id="KW-0812">Transmembrane</keyword>
<organism evidence="7 8">
    <name type="scientific">Caballeronia catudaia</name>
    <dbReference type="NCBI Taxonomy" id="1777136"/>
    <lineage>
        <taxon>Bacteria</taxon>
        <taxon>Pseudomonadati</taxon>
        <taxon>Pseudomonadota</taxon>
        <taxon>Betaproteobacteria</taxon>
        <taxon>Burkholderiales</taxon>
        <taxon>Burkholderiaceae</taxon>
        <taxon>Caballeronia</taxon>
    </lineage>
</organism>
<dbReference type="PANTHER" id="PTHR37422:SF13">
    <property type="entry name" value="LIPOPOLYSACCHARIDE BIOSYNTHESIS PROTEIN PA4999-RELATED"/>
    <property type="match status" value="1"/>
</dbReference>
<dbReference type="Pfam" id="PF04932">
    <property type="entry name" value="Wzy_C"/>
    <property type="match status" value="1"/>
</dbReference>
<dbReference type="AlphaFoldDB" id="A0A158CAH0"/>
<feature type="transmembrane region" description="Helical" evidence="5">
    <location>
        <begin position="85"/>
        <end position="102"/>
    </location>
</feature>
<sequence>MAFRNNGLIRRGLLTLTMLLAPLQIYTLPVGEIYPSLVLLLSLSLFIFYDVWTPLRTSTALKCLAALILAQAVSLLWAVNVRDGIREIIYTLPFFFIFAACMHEAKRDPRFVIGLIVAYSVCALVQSGLVIGFRLEPAVKISYLQSRAAGIFANPSTLNGLFDVARNNALDPEKSGGFEVNANFGGVWIGMVGILTVGIAVGLRRPLLACVGVVHLCAVAFTGSKASLMLAVMLLFVMSMLAYTSRKISASRLALVFFMLAGVVVVGVAGSSFLSSTRFGQDSSDTFGSRQLIWAHAASEFIRSPFLGQGFGGWAESFKSYAWQNKILELPPHDTFIQLWSQSGIPAVVCGAAFAVTFATEMVGFMRCGPKSAAWIGAGMLCGFLFIFIQGLGENWGLLGTLRVSPMLAACLGVARVIAFRIRKADQDESTRSGAGRLRNA</sequence>
<protein>
    <submittedName>
        <fullName evidence="7">O-Antigen ligase</fullName>
    </submittedName>
</protein>
<evidence type="ECO:0000256" key="2">
    <source>
        <dbReference type="ARBA" id="ARBA00022692"/>
    </source>
</evidence>
<dbReference type="InterPro" id="IPR007016">
    <property type="entry name" value="O-antigen_ligase-rel_domated"/>
</dbReference>
<gene>
    <name evidence="7" type="ORF">AWB75_04795</name>
</gene>
<dbReference type="RefSeq" id="WP_061126545.1">
    <property type="nucleotide sequence ID" value="NZ_FCOF02000026.1"/>
</dbReference>
<dbReference type="GO" id="GO:0016020">
    <property type="term" value="C:membrane"/>
    <property type="evidence" value="ECO:0007669"/>
    <property type="project" value="UniProtKB-SubCell"/>
</dbReference>
<evidence type="ECO:0000313" key="8">
    <source>
        <dbReference type="Proteomes" id="UP000054870"/>
    </source>
</evidence>
<feature type="transmembrane region" description="Helical" evidence="5">
    <location>
        <begin position="228"/>
        <end position="246"/>
    </location>
</feature>